<evidence type="ECO:0000256" key="2">
    <source>
        <dbReference type="ARBA" id="ARBA00004286"/>
    </source>
</evidence>
<sequence length="365" mass="41708">MWLLKKVSEEGPVQYLVSEKKFYTVGRKNTDIVLSDNSVSRTHCILNVAVKNECPFSVNTITGVWIIDKKSKYGTFIQKNYEWIKIEEEKVEQLSNGSIIRFGVLENIWRLEYKPVIACSSRLSNTQMGEMKRLLATIDGRIVSKWVKQCNVVFVNDITLTVKVLLALINGIPIVTMNYLTKLVECVKQNQGWPDYKLFRPEIKESTLIPSLVSLDVEDHRKELFKGKTFVIPTNEQLENLRDIIEAAGGRVELLKLDGNWRQLVNENVIVVQLPCDKIINPDKNASSFRNMASVLKNEYHTRVVPETEIFQAIAYSSTEKYCSPRSAAFDLRQCSSNQHSQGHVLEEETPTQSNVRMNVGSENF</sequence>
<reference evidence="11" key="1">
    <citation type="journal article" date="2024" name="Gigascience">
        <title>Chromosome-level genome of the poultry shaft louse Menopon gallinae provides insight into the host-switching and adaptive evolution of parasitic lice.</title>
        <authorList>
            <person name="Xu Y."/>
            <person name="Ma L."/>
            <person name="Liu S."/>
            <person name="Liang Y."/>
            <person name="Liu Q."/>
            <person name="He Z."/>
            <person name="Tian L."/>
            <person name="Duan Y."/>
            <person name="Cai W."/>
            <person name="Li H."/>
            <person name="Song F."/>
        </authorList>
    </citation>
    <scope>NUCLEOTIDE SEQUENCE</scope>
    <source>
        <strain evidence="11">Cailab_2023a</strain>
    </source>
</reference>
<dbReference type="Gene3D" id="3.40.50.10190">
    <property type="entry name" value="BRCT domain"/>
    <property type="match status" value="1"/>
</dbReference>
<evidence type="ECO:0000256" key="8">
    <source>
        <dbReference type="ARBA" id="ARBA00044757"/>
    </source>
</evidence>
<proteinExistence type="inferred from homology"/>
<dbReference type="Gene3D" id="3.40.50.10980">
    <property type="entry name" value="Nibrin, BRCT2 domain"/>
    <property type="match status" value="1"/>
</dbReference>
<keyword evidence="7" id="KW-0131">Cell cycle</keyword>
<name>A0AAW2HSB5_9NEOP</name>
<evidence type="ECO:0000259" key="10">
    <source>
        <dbReference type="PROSITE" id="PS50006"/>
    </source>
</evidence>
<protein>
    <recommendedName>
        <fullName evidence="10">FHA domain-containing protein</fullName>
    </recommendedName>
</protein>
<dbReference type="Pfam" id="PF00498">
    <property type="entry name" value="FHA"/>
    <property type="match status" value="1"/>
</dbReference>
<dbReference type="InterPro" id="IPR032429">
    <property type="entry name" value="Nibrin_BRCT2"/>
</dbReference>
<dbReference type="CDD" id="cd17741">
    <property type="entry name" value="BRCT_nibrin"/>
    <property type="match status" value="1"/>
</dbReference>
<organism evidence="11">
    <name type="scientific">Menopon gallinae</name>
    <name type="common">poultry shaft louse</name>
    <dbReference type="NCBI Taxonomy" id="328185"/>
    <lineage>
        <taxon>Eukaryota</taxon>
        <taxon>Metazoa</taxon>
        <taxon>Ecdysozoa</taxon>
        <taxon>Arthropoda</taxon>
        <taxon>Hexapoda</taxon>
        <taxon>Insecta</taxon>
        <taxon>Pterygota</taxon>
        <taxon>Neoptera</taxon>
        <taxon>Paraneoptera</taxon>
        <taxon>Psocodea</taxon>
        <taxon>Troctomorpha</taxon>
        <taxon>Phthiraptera</taxon>
        <taxon>Amblycera</taxon>
        <taxon>Menoponidae</taxon>
        <taxon>Menopon</taxon>
    </lineage>
</organism>
<evidence type="ECO:0000256" key="1">
    <source>
        <dbReference type="ARBA" id="ARBA00004123"/>
    </source>
</evidence>
<evidence type="ECO:0000256" key="6">
    <source>
        <dbReference type="ARBA" id="ARBA00023242"/>
    </source>
</evidence>
<dbReference type="InterPro" id="IPR001357">
    <property type="entry name" value="BRCT_dom"/>
</dbReference>
<evidence type="ECO:0000256" key="5">
    <source>
        <dbReference type="ARBA" id="ARBA00023204"/>
    </source>
</evidence>
<dbReference type="CDD" id="cd22667">
    <property type="entry name" value="FHA_NBN"/>
    <property type="match status" value="1"/>
</dbReference>
<dbReference type="SMART" id="SM00240">
    <property type="entry name" value="FHA"/>
    <property type="match status" value="1"/>
</dbReference>
<dbReference type="GO" id="GO:0003684">
    <property type="term" value="F:damaged DNA binding"/>
    <property type="evidence" value="ECO:0007669"/>
    <property type="project" value="TreeGrafter"/>
</dbReference>
<dbReference type="GO" id="GO:0007095">
    <property type="term" value="P:mitotic G2 DNA damage checkpoint signaling"/>
    <property type="evidence" value="ECO:0007669"/>
    <property type="project" value="InterPro"/>
</dbReference>
<comment type="caution">
    <text evidence="11">The sequence shown here is derived from an EMBL/GenBank/DDBJ whole genome shotgun (WGS) entry which is preliminary data.</text>
</comment>
<dbReference type="PANTHER" id="PTHR12162">
    <property type="entry name" value="NIBRIN-RELATED"/>
    <property type="match status" value="1"/>
</dbReference>
<dbReference type="InterPro" id="IPR036420">
    <property type="entry name" value="BRCT_dom_sf"/>
</dbReference>
<dbReference type="GO" id="GO:0005694">
    <property type="term" value="C:chromosome"/>
    <property type="evidence" value="ECO:0007669"/>
    <property type="project" value="UniProtKB-SubCell"/>
</dbReference>
<dbReference type="EMBL" id="JARGDH010000003">
    <property type="protein sequence ID" value="KAL0272347.1"/>
    <property type="molecule type" value="Genomic_DNA"/>
</dbReference>
<dbReference type="InterPro" id="IPR008984">
    <property type="entry name" value="SMAD_FHA_dom_sf"/>
</dbReference>
<keyword evidence="4" id="KW-0227">DNA damage</keyword>
<accession>A0AAW2HSB5</accession>
<evidence type="ECO:0000256" key="7">
    <source>
        <dbReference type="ARBA" id="ARBA00023306"/>
    </source>
</evidence>
<dbReference type="SUPFAM" id="SSF49879">
    <property type="entry name" value="SMAD/FHA domain"/>
    <property type="match status" value="1"/>
</dbReference>
<gene>
    <name evidence="11" type="ORF">PYX00_005355</name>
</gene>
<dbReference type="Pfam" id="PF16508">
    <property type="entry name" value="NIBRIN_BRCT_II"/>
    <property type="match status" value="1"/>
</dbReference>
<dbReference type="PROSITE" id="PS50006">
    <property type="entry name" value="FHA_DOMAIN"/>
    <property type="match status" value="1"/>
</dbReference>
<keyword evidence="6" id="KW-0539">Nucleus</keyword>
<dbReference type="Pfam" id="PF00533">
    <property type="entry name" value="BRCT"/>
    <property type="match status" value="1"/>
</dbReference>
<evidence type="ECO:0000313" key="11">
    <source>
        <dbReference type="EMBL" id="KAL0272347.1"/>
    </source>
</evidence>
<comment type="subcellular location">
    <subcellularLocation>
        <location evidence="2">Chromosome</location>
    </subcellularLocation>
    <subcellularLocation>
        <location evidence="1">Nucleus</location>
    </subcellularLocation>
</comment>
<feature type="region of interest" description="Disordered" evidence="9">
    <location>
        <begin position="341"/>
        <end position="365"/>
    </location>
</feature>
<keyword evidence="3" id="KW-0158">Chromosome</keyword>
<dbReference type="PANTHER" id="PTHR12162:SF0">
    <property type="entry name" value="NIBRIN"/>
    <property type="match status" value="1"/>
</dbReference>
<evidence type="ECO:0000256" key="3">
    <source>
        <dbReference type="ARBA" id="ARBA00022454"/>
    </source>
</evidence>
<dbReference type="SUPFAM" id="SSF52113">
    <property type="entry name" value="BRCT domain"/>
    <property type="match status" value="1"/>
</dbReference>
<dbReference type="GO" id="GO:0030870">
    <property type="term" value="C:Mre11 complex"/>
    <property type="evidence" value="ECO:0007669"/>
    <property type="project" value="InterPro"/>
</dbReference>
<feature type="domain" description="FHA" evidence="10">
    <location>
        <begin position="23"/>
        <end position="82"/>
    </location>
</feature>
<dbReference type="InterPro" id="IPR000253">
    <property type="entry name" value="FHA_dom"/>
</dbReference>
<dbReference type="AlphaFoldDB" id="A0AAW2HSB5"/>
<keyword evidence="5" id="KW-0234">DNA repair</keyword>
<comment type="similarity">
    <text evidence="8">Belongs to the Nibrin family.</text>
</comment>
<evidence type="ECO:0000256" key="4">
    <source>
        <dbReference type="ARBA" id="ARBA00022763"/>
    </source>
</evidence>
<dbReference type="Gene3D" id="2.60.200.20">
    <property type="match status" value="1"/>
</dbReference>
<dbReference type="InterPro" id="IPR043014">
    <property type="entry name" value="Nibrin_BRCT2_sf"/>
</dbReference>
<dbReference type="InterPro" id="IPR040227">
    <property type="entry name" value="Nibrin-rel"/>
</dbReference>
<feature type="compositionally biased region" description="Polar residues" evidence="9">
    <location>
        <begin position="351"/>
        <end position="365"/>
    </location>
</feature>
<evidence type="ECO:0000256" key="9">
    <source>
        <dbReference type="SAM" id="MobiDB-lite"/>
    </source>
</evidence>
<dbReference type="GO" id="GO:0000724">
    <property type="term" value="P:double-strand break repair via homologous recombination"/>
    <property type="evidence" value="ECO:0007669"/>
    <property type="project" value="TreeGrafter"/>
</dbReference>
<dbReference type="SMART" id="SM00292">
    <property type="entry name" value="BRCT"/>
    <property type="match status" value="2"/>
</dbReference>